<accession>A0A0A9WM26</accession>
<dbReference type="InterPro" id="IPR035896">
    <property type="entry name" value="AN1-like_Znf"/>
</dbReference>
<reference evidence="11" key="4">
    <citation type="journal article" date="2016" name="Gigascience">
        <title>De novo construction of an expanded transcriptome assembly for the western tarnished plant bug, Lygus hesperus.</title>
        <authorList>
            <person name="Tassone E.E."/>
            <person name="Geib S.M."/>
            <person name="Hall B."/>
            <person name="Fabrick J.A."/>
            <person name="Brent C.S."/>
            <person name="Hull J.J."/>
        </authorList>
    </citation>
    <scope>NUCLEOTIDE SEQUENCE</scope>
</reference>
<dbReference type="EMBL" id="GDHC01004997">
    <property type="protein sequence ID" value="JAQ13632.1"/>
    <property type="molecule type" value="Transcribed_RNA"/>
</dbReference>
<dbReference type="InterPro" id="IPR057357">
    <property type="entry name" value="Znf-C2H2_ZFAND2A/B"/>
</dbReference>
<dbReference type="SMART" id="SM00154">
    <property type="entry name" value="ZnF_AN1"/>
    <property type="match status" value="2"/>
</dbReference>
<dbReference type="GO" id="GO:0045047">
    <property type="term" value="P:protein targeting to ER"/>
    <property type="evidence" value="ECO:0007669"/>
    <property type="project" value="TreeGrafter"/>
</dbReference>
<dbReference type="PANTHER" id="PTHR14677">
    <property type="entry name" value="ARSENITE INDUCUBLE RNA ASSOCIATED PROTEIN AIP-1-RELATED"/>
    <property type="match status" value="1"/>
</dbReference>
<evidence type="ECO:0000313" key="8">
    <source>
        <dbReference type="EMBL" id="JAG08829.1"/>
    </source>
</evidence>
<organism evidence="8">
    <name type="scientific">Lygus hesperus</name>
    <name type="common">Western plant bug</name>
    <dbReference type="NCBI Taxonomy" id="30085"/>
    <lineage>
        <taxon>Eukaryota</taxon>
        <taxon>Metazoa</taxon>
        <taxon>Ecdysozoa</taxon>
        <taxon>Arthropoda</taxon>
        <taxon>Hexapoda</taxon>
        <taxon>Insecta</taxon>
        <taxon>Pterygota</taxon>
        <taxon>Neoptera</taxon>
        <taxon>Paraneoptera</taxon>
        <taxon>Hemiptera</taxon>
        <taxon>Heteroptera</taxon>
        <taxon>Panheteroptera</taxon>
        <taxon>Cimicomorpha</taxon>
        <taxon>Miridae</taxon>
        <taxon>Mirini</taxon>
        <taxon>Lygus</taxon>
    </lineage>
</organism>
<reference evidence="10" key="3">
    <citation type="submission" date="2014-09" db="EMBL/GenBank/DDBJ databases">
        <authorList>
            <person name="Magalhaes I.L.F."/>
            <person name="Oliveira U."/>
            <person name="Santos F.R."/>
            <person name="Vidigal T.H.D.A."/>
            <person name="Brescovit A.D."/>
            <person name="Santos A.J."/>
        </authorList>
    </citation>
    <scope>NUCLEOTIDE SEQUENCE</scope>
</reference>
<evidence type="ECO:0000256" key="4">
    <source>
        <dbReference type="ARBA" id="ARBA00022833"/>
    </source>
</evidence>
<name>A0A0A9WM26_LYGHE</name>
<feature type="domain" description="AN1-type" evidence="7">
    <location>
        <begin position="95"/>
        <end position="143"/>
    </location>
</feature>
<gene>
    <name evidence="8" type="primary">Zfand2b_0</name>
    <name evidence="9" type="synonym">Zfand2b_1</name>
    <name evidence="11" type="synonym">Zfand2b_2</name>
    <name evidence="8" type="ORF">CM83_31158</name>
    <name evidence="9" type="ORF">CM83_31160</name>
    <name evidence="13" type="ORF">g.36190</name>
    <name evidence="11" type="ORF">g.36191</name>
    <name evidence="12" type="ORF">g.36192</name>
</gene>
<evidence type="ECO:0000256" key="6">
    <source>
        <dbReference type="SAM" id="MobiDB-lite"/>
    </source>
</evidence>
<feature type="compositionally biased region" description="Low complexity" evidence="6">
    <location>
        <begin position="143"/>
        <end position="156"/>
    </location>
</feature>
<dbReference type="GO" id="GO:0005783">
    <property type="term" value="C:endoplasmic reticulum"/>
    <property type="evidence" value="ECO:0007669"/>
    <property type="project" value="TreeGrafter"/>
</dbReference>
<dbReference type="Pfam" id="PF25403">
    <property type="entry name" value="zf-C2H2_ZFAND2"/>
    <property type="match status" value="1"/>
</dbReference>
<evidence type="ECO:0000313" key="11">
    <source>
        <dbReference type="EMBL" id="JAQ00603.1"/>
    </source>
</evidence>
<evidence type="ECO:0000313" key="9">
    <source>
        <dbReference type="EMBL" id="JAG08831.1"/>
    </source>
</evidence>
<dbReference type="InterPro" id="IPR003903">
    <property type="entry name" value="UIM_dom"/>
</dbReference>
<keyword evidence="2" id="KW-0677">Repeat</keyword>
<dbReference type="AlphaFoldDB" id="A0A0A9WM26"/>
<dbReference type="Gene3D" id="4.10.1110.10">
    <property type="entry name" value="AN1-like Zinc finger"/>
    <property type="match status" value="2"/>
</dbReference>
<dbReference type="SUPFAM" id="SSF118310">
    <property type="entry name" value="AN1-like Zinc finger"/>
    <property type="match status" value="2"/>
</dbReference>
<dbReference type="FunFam" id="4.10.1110.10:FF:000003">
    <property type="entry name" value="AN1-type zinc finger protein 2B isoform X1"/>
    <property type="match status" value="1"/>
</dbReference>
<evidence type="ECO:0000256" key="3">
    <source>
        <dbReference type="ARBA" id="ARBA00022771"/>
    </source>
</evidence>
<evidence type="ECO:0000313" key="12">
    <source>
        <dbReference type="EMBL" id="JAQ13632.1"/>
    </source>
</evidence>
<evidence type="ECO:0000256" key="5">
    <source>
        <dbReference type="PROSITE-ProRule" id="PRU00449"/>
    </source>
</evidence>
<keyword evidence="3 5" id="KW-0863">Zinc-finger</keyword>
<dbReference type="GO" id="GO:0008270">
    <property type="term" value="F:zinc ion binding"/>
    <property type="evidence" value="ECO:0007669"/>
    <property type="project" value="UniProtKB-KW"/>
</dbReference>
<keyword evidence="1" id="KW-0479">Metal-binding</keyword>
<evidence type="ECO:0000256" key="2">
    <source>
        <dbReference type="ARBA" id="ARBA00022737"/>
    </source>
</evidence>
<evidence type="ECO:0000313" key="10">
    <source>
        <dbReference type="EMBL" id="JAG65597.1"/>
    </source>
</evidence>
<reference evidence="8" key="2">
    <citation type="submission" date="2014-07" db="EMBL/GenBank/DDBJ databases">
        <authorList>
            <person name="Hull J."/>
        </authorList>
    </citation>
    <scope>NUCLEOTIDE SEQUENCE</scope>
</reference>
<feature type="compositionally biased region" description="Polar residues" evidence="6">
    <location>
        <begin position="201"/>
        <end position="214"/>
    </location>
</feature>
<dbReference type="Pfam" id="PF02809">
    <property type="entry name" value="UIM"/>
    <property type="match status" value="1"/>
</dbReference>
<dbReference type="Pfam" id="PF01428">
    <property type="entry name" value="zf-AN1"/>
    <property type="match status" value="2"/>
</dbReference>
<dbReference type="GO" id="GO:0043161">
    <property type="term" value="P:proteasome-mediated ubiquitin-dependent protein catabolic process"/>
    <property type="evidence" value="ECO:0007669"/>
    <property type="project" value="TreeGrafter"/>
</dbReference>
<dbReference type="EMBL" id="GBHO01034775">
    <property type="protein sequence ID" value="JAG08829.1"/>
    <property type="molecule type" value="Transcribed_RNA"/>
</dbReference>
<dbReference type="InterPro" id="IPR000058">
    <property type="entry name" value="Znf_AN1"/>
</dbReference>
<dbReference type="EMBL" id="GDHC01018026">
    <property type="protein sequence ID" value="JAQ00603.1"/>
    <property type="molecule type" value="Transcribed_RNA"/>
</dbReference>
<evidence type="ECO:0000256" key="1">
    <source>
        <dbReference type="ARBA" id="ARBA00022723"/>
    </source>
</evidence>
<keyword evidence="4" id="KW-0862">Zinc</keyword>
<reference evidence="8" key="1">
    <citation type="journal article" date="2014" name="PLoS ONE">
        <title>Transcriptome-Based Identification of ABC Transporters in the Western Tarnished Plant Bug Lygus hesperus.</title>
        <authorList>
            <person name="Hull J.J."/>
            <person name="Chaney K."/>
            <person name="Geib S.M."/>
            <person name="Fabrick J.A."/>
            <person name="Brent C.S."/>
            <person name="Walsh D."/>
            <person name="Lavine L.C."/>
        </authorList>
    </citation>
    <scope>NUCLEOTIDE SEQUENCE</scope>
</reference>
<dbReference type="EMBL" id="GBHO01034773">
    <property type="protein sequence ID" value="JAG08831.1"/>
    <property type="molecule type" value="Transcribed_RNA"/>
</dbReference>
<evidence type="ECO:0000259" key="7">
    <source>
        <dbReference type="PROSITE" id="PS51039"/>
    </source>
</evidence>
<dbReference type="EMBL" id="GBRD01000224">
    <property type="protein sequence ID" value="JAG65597.1"/>
    <property type="molecule type" value="Transcribed_RNA"/>
</dbReference>
<dbReference type="PROSITE" id="PS50330">
    <property type="entry name" value="UIM"/>
    <property type="match status" value="1"/>
</dbReference>
<protein>
    <submittedName>
        <fullName evidence="8">AN1-type zinc finger protein 2B</fullName>
    </submittedName>
</protein>
<dbReference type="PANTHER" id="PTHR14677:SF20">
    <property type="entry name" value="ZINC FINGER AN1-TYPE CONTAINING 2A-RELATED"/>
    <property type="match status" value="1"/>
</dbReference>
<feature type="region of interest" description="Disordered" evidence="6">
    <location>
        <begin position="135"/>
        <end position="157"/>
    </location>
</feature>
<dbReference type="PROSITE" id="PS51039">
    <property type="entry name" value="ZF_AN1"/>
    <property type="match status" value="2"/>
</dbReference>
<proteinExistence type="predicted"/>
<sequence>MEFPTLGKNCSEPSCNRLDFLPVKCDACGGVFCHGHMSYTGHNCIEGKKRDFQVPVCPLCNKPVPSRRGEAPDIAVGAHIDADCESDKAKTRRRKVYANRCNYKNCKKKEMVPLKCNQCGKNHCLAHRHPTDHECAPTNLSTRNNMNQPRRPQQNNDSTYLKKAQYVQGSMSEDEALARAIQLSLAGNNASPARDSRRVANGSSIQNNSNCSVS</sequence>
<feature type="region of interest" description="Disordered" evidence="6">
    <location>
        <begin position="188"/>
        <end position="214"/>
    </location>
</feature>
<dbReference type="EMBL" id="GDHC01001532">
    <property type="protein sequence ID" value="JAQ17097.1"/>
    <property type="molecule type" value="Transcribed_RNA"/>
</dbReference>
<evidence type="ECO:0000313" key="13">
    <source>
        <dbReference type="EMBL" id="JAQ17097.1"/>
    </source>
</evidence>
<feature type="domain" description="AN1-type" evidence="7">
    <location>
        <begin position="4"/>
        <end position="52"/>
    </location>
</feature>